<reference evidence="1 2" key="1">
    <citation type="submission" date="2018-11" db="EMBL/GenBank/DDBJ databases">
        <title>Trebonia kvetii gen.nov., sp.nov., a novel acidophilic actinobacterium, and proposal of the new actinobacterial family Treboniaceae fam. nov.</title>
        <authorList>
            <person name="Rapoport D."/>
            <person name="Sagova-Mareckova M."/>
            <person name="Sedlacek I."/>
            <person name="Provaznik J."/>
            <person name="Kralova S."/>
            <person name="Pavlinic D."/>
            <person name="Benes V."/>
            <person name="Kopecky J."/>
        </authorList>
    </citation>
    <scope>NUCLEOTIDE SEQUENCE [LARGE SCALE GENOMIC DNA]</scope>
    <source>
        <strain evidence="1 2">15Tr583</strain>
    </source>
</reference>
<proteinExistence type="predicted"/>
<dbReference type="RefSeq" id="WP_145857110.1">
    <property type="nucleotide sequence ID" value="NZ_RPFW01000005.1"/>
</dbReference>
<organism evidence="1 2">
    <name type="scientific">Trebonia kvetii</name>
    <dbReference type="NCBI Taxonomy" id="2480626"/>
    <lineage>
        <taxon>Bacteria</taxon>
        <taxon>Bacillati</taxon>
        <taxon>Actinomycetota</taxon>
        <taxon>Actinomycetes</taxon>
        <taxon>Streptosporangiales</taxon>
        <taxon>Treboniaceae</taxon>
        <taxon>Trebonia</taxon>
    </lineage>
</organism>
<name>A0A6P2BU92_9ACTN</name>
<comment type="caution">
    <text evidence="1">The sequence shown here is derived from an EMBL/GenBank/DDBJ whole genome shotgun (WGS) entry which is preliminary data.</text>
</comment>
<accession>A0A6P2BU92</accession>
<keyword evidence="2" id="KW-1185">Reference proteome</keyword>
<gene>
    <name evidence="1" type="ORF">EAS64_25950</name>
</gene>
<evidence type="ECO:0000313" key="2">
    <source>
        <dbReference type="Proteomes" id="UP000460272"/>
    </source>
</evidence>
<dbReference type="EMBL" id="RPFW01000005">
    <property type="protein sequence ID" value="TVZ02267.1"/>
    <property type="molecule type" value="Genomic_DNA"/>
</dbReference>
<sequence length="92" mass="10200">MTSPPQPEHLNNRHRDTLQQIFRHPVSHNIEWRAVLSLLEAVGTVTVRHGGKVDVTIGSQREFLDAPAEGTVDAQMVMDLRRMLSSAGYGPA</sequence>
<dbReference type="AlphaFoldDB" id="A0A6P2BU92"/>
<evidence type="ECO:0000313" key="1">
    <source>
        <dbReference type="EMBL" id="TVZ02267.1"/>
    </source>
</evidence>
<dbReference type="OrthoDB" id="73001at2"/>
<dbReference type="Proteomes" id="UP000460272">
    <property type="component" value="Unassembled WGS sequence"/>
</dbReference>
<protein>
    <submittedName>
        <fullName evidence="1">Type II toxin-antitoxin system HicA family toxin</fullName>
    </submittedName>
</protein>